<dbReference type="Gene3D" id="3.40.50.10490">
    <property type="entry name" value="Glucose-6-phosphate isomerase like protein, domain 1"/>
    <property type="match status" value="1"/>
</dbReference>
<dbReference type="CDD" id="cd05013">
    <property type="entry name" value="SIS_RpiR"/>
    <property type="match status" value="1"/>
</dbReference>
<dbReference type="AlphaFoldDB" id="A0A9W6NL96"/>
<dbReference type="InterPro" id="IPR035472">
    <property type="entry name" value="RpiR-like_SIS"/>
</dbReference>
<organism evidence="2 3">
    <name type="scientific">Dactylosporangium matsuzakiense</name>
    <dbReference type="NCBI Taxonomy" id="53360"/>
    <lineage>
        <taxon>Bacteria</taxon>
        <taxon>Bacillati</taxon>
        <taxon>Actinomycetota</taxon>
        <taxon>Actinomycetes</taxon>
        <taxon>Micromonosporales</taxon>
        <taxon>Micromonosporaceae</taxon>
        <taxon>Dactylosporangium</taxon>
    </lineage>
</organism>
<evidence type="ECO:0000313" key="3">
    <source>
        <dbReference type="Proteomes" id="UP001143480"/>
    </source>
</evidence>
<dbReference type="PANTHER" id="PTHR30390:SF7">
    <property type="entry name" value="PHOSPHOHEPTOSE ISOMERASE"/>
    <property type="match status" value="1"/>
</dbReference>
<reference evidence="2" key="2">
    <citation type="submission" date="2023-01" db="EMBL/GenBank/DDBJ databases">
        <authorList>
            <person name="Sun Q."/>
            <person name="Evtushenko L."/>
        </authorList>
    </citation>
    <scope>NUCLEOTIDE SEQUENCE</scope>
    <source>
        <strain evidence="2">VKM Ac-1321</strain>
    </source>
</reference>
<feature type="domain" description="SIS" evidence="1">
    <location>
        <begin position="48"/>
        <end position="229"/>
    </location>
</feature>
<evidence type="ECO:0000259" key="1">
    <source>
        <dbReference type="PROSITE" id="PS51464"/>
    </source>
</evidence>
<reference evidence="2" key="1">
    <citation type="journal article" date="2014" name="Int. J. Syst. Evol. Microbiol.">
        <title>Complete genome sequence of Corynebacterium casei LMG S-19264T (=DSM 44701T), isolated from a smear-ripened cheese.</title>
        <authorList>
            <consortium name="US DOE Joint Genome Institute (JGI-PGF)"/>
            <person name="Walter F."/>
            <person name="Albersmeier A."/>
            <person name="Kalinowski J."/>
            <person name="Ruckert C."/>
        </authorList>
    </citation>
    <scope>NUCLEOTIDE SEQUENCE</scope>
    <source>
        <strain evidence="2">VKM Ac-1321</strain>
    </source>
</reference>
<comment type="caution">
    <text evidence="2">The sequence shown here is derived from an EMBL/GenBank/DDBJ whole genome shotgun (WGS) entry which is preliminary data.</text>
</comment>
<sequence>MTTLQDARARKGDGMAVTAHGYVSAIQSVIDRIALTQADNIGAAADHIVSAIRTGGLLQAFGTGHSEAVAVDFAGRAGGLVPTNKILLRDLVVYGGEDPKILENEKLERDPSIAVKLYEIAAPRPEDVFVMASQSGINGGIVEMALLIKQRGHKLIAITSVEHTVRVAPRHPSGKRLADIADVVLDNGAPYGDALLSLDSGGAVCPVSSVTNALIAQLVVAEVVRRIEAAGEVAPVYLSANVPGGDEHNHTLESRYAGRVRRTA</sequence>
<dbReference type="PANTHER" id="PTHR30390">
    <property type="entry name" value="SEDOHEPTULOSE 7-PHOSPHATE ISOMERASE / DNAA INITIATOR-ASSOCIATING FACTOR FOR REPLICATION INITIATION"/>
    <property type="match status" value="1"/>
</dbReference>
<keyword evidence="3" id="KW-1185">Reference proteome</keyword>
<dbReference type="Proteomes" id="UP001143480">
    <property type="component" value="Unassembled WGS sequence"/>
</dbReference>
<dbReference type="PROSITE" id="PS51464">
    <property type="entry name" value="SIS"/>
    <property type="match status" value="1"/>
</dbReference>
<protein>
    <submittedName>
        <fullName evidence="2">UPF0309 protein</fullName>
    </submittedName>
</protein>
<evidence type="ECO:0000313" key="2">
    <source>
        <dbReference type="EMBL" id="GLL01720.1"/>
    </source>
</evidence>
<name>A0A9W6NL96_9ACTN</name>
<gene>
    <name evidence="2" type="ORF">GCM10017581_034620</name>
</gene>
<accession>A0A9W6NL96</accession>
<dbReference type="NCBIfam" id="NF002805">
    <property type="entry name" value="PRK02947.1"/>
    <property type="match status" value="1"/>
</dbReference>
<dbReference type="GO" id="GO:1901135">
    <property type="term" value="P:carbohydrate derivative metabolic process"/>
    <property type="evidence" value="ECO:0007669"/>
    <property type="project" value="InterPro"/>
</dbReference>
<dbReference type="SUPFAM" id="SSF53697">
    <property type="entry name" value="SIS domain"/>
    <property type="match status" value="1"/>
</dbReference>
<proteinExistence type="predicted"/>
<dbReference type="GO" id="GO:0097367">
    <property type="term" value="F:carbohydrate derivative binding"/>
    <property type="evidence" value="ECO:0007669"/>
    <property type="project" value="InterPro"/>
</dbReference>
<dbReference type="Pfam" id="PF13580">
    <property type="entry name" value="SIS_2"/>
    <property type="match status" value="1"/>
</dbReference>
<dbReference type="InterPro" id="IPR050099">
    <property type="entry name" value="SIS_GmhA/DiaA_subfam"/>
</dbReference>
<dbReference type="InterPro" id="IPR046348">
    <property type="entry name" value="SIS_dom_sf"/>
</dbReference>
<dbReference type="InterPro" id="IPR001347">
    <property type="entry name" value="SIS_dom"/>
</dbReference>
<dbReference type="EMBL" id="BSFP01000018">
    <property type="protein sequence ID" value="GLL01720.1"/>
    <property type="molecule type" value="Genomic_DNA"/>
</dbReference>